<dbReference type="Proteomes" id="UP000297814">
    <property type="component" value="Unassembled WGS sequence"/>
</dbReference>
<evidence type="ECO:0000313" key="3">
    <source>
        <dbReference type="Proteomes" id="UP000297814"/>
    </source>
</evidence>
<name>A0A4Z1H1T0_9HELO</name>
<sequence length="168" mass="18212">MLIQNHRTQLQTQLAKFSFFPQSNILTSSTAIMSGKDSSVVIHIKNTMMGGFLEIKNAELKQGKFHEDGNKDVEISAADISKKVAAPHTAIDICASASSTGKGLEGSLELYDSGKKICKFTWKDPASGDNDFQVSDFQLGGPYLAIPQGWNRSGGSLGRVTVDVMKRE</sequence>
<dbReference type="Pfam" id="PF06355">
    <property type="entry name" value="Aegerolysin"/>
    <property type="match status" value="1"/>
</dbReference>
<evidence type="ECO:0000313" key="2">
    <source>
        <dbReference type="EMBL" id="TGO39397.1"/>
    </source>
</evidence>
<dbReference type="AlphaFoldDB" id="A0A4Z1H1T0"/>
<proteinExistence type="inferred from homology"/>
<evidence type="ECO:0000256" key="1">
    <source>
        <dbReference type="ARBA" id="ARBA00010795"/>
    </source>
</evidence>
<gene>
    <name evidence="2" type="ORF">BHYA_0055g00540</name>
</gene>
<keyword evidence="3" id="KW-1185">Reference proteome</keyword>
<comment type="similarity">
    <text evidence="1">Belongs to the aegerolysin family.</text>
</comment>
<dbReference type="InterPro" id="IPR009413">
    <property type="entry name" value="Aegerolysin-typ"/>
</dbReference>
<reference evidence="2 3" key="1">
    <citation type="submission" date="2017-12" db="EMBL/GenBank/DDBJ databases">
        <title>Comparative genomics of Botrytis spp.</title>
        <authorList>
            <person name="Valero-Jimenez C.A."/>
            <person name="Tapia P."/>
            <person name="Veloso J."/>
            <person name="Silva-Moreno E."/>
            <person name="Staats M."/>
            <person name="Valdes J.H."/>
            <person name="Van Kan J.A.L."/>
        </authorList>
    </citation>
    <scope>NUCLEOTIDE SEQUENCE [LARGE SCALE GENOMIC DNA]</scope>
    <source>
        <strain evidence="2 3">Bh0001</strain>
    </source>
</reference>
<dbReference type="EMBL" id="PQXK01000055">
    <property type="protein sequence ID" value="TGO39397.1"/>
    <property type="molecule type" value="Genomic_DNA"/>
</dbReference>
<dbReference type="Gene3D" id="2.60.270.50">
    <property type="match status" value="1"/>
</dbReference>
<comment type="caution">
    <text evidence="2">The sequence shown here is derived from an EMBL/GenBank/DDBJ whole genome shotgun (WGS) entry which is preliminary data.</text>
</comment>
<dbReference type="GO" id="GO:0019836">
    <property type="term" value="P:symbiont-mediated hemolysis of host erythrocyte"/>
    <property type="evidence" value="ECO:0007669"/>
    <property type="project" value="InterPro"/>
</dbReference>
<accession>A0A4Z1H1T0</accession>
<protein>
    <submittedName>
        <fullName evidence="2">Uncharacterized protein</fullName>
    </submittedName>
</protein>
<organism evidence="2 3">
    <name type="scientific">Botrytis hyacinthi</name>
    <dbReference type="NCBI Taxonomy" id="278943"/>
    <lineage>
        <taxon>Eukaryota</taxon>
        <taxon>Fungi</taxon>
        <taxon>Dikarya</taxon>
        <taxon>Ascomycota</taxon>
        <taxon>Pezizomycotina</taxon>
        <taxon>Leotiomycetes</taxon>
        <taxon>Helotiales</taxon>
        <taxon>Sclerotiniaceae</taxon>
        <taxon>Botrytis</taxon>
    </lineage>
</organism>